<organism evidence="1 2">
    <name type="scientific">Brugia timori</name>
    <dbReference type="NCBI Taxonomy" id="42155"/>
    <lineage>
        <taxon>Eukaryota</taxon>
        <taxon>Metazoa</taxon>
        <taxon>Ecdysozoa</taxon>
        <taxon>Nematoda</taxon>
        <taxon>Chromadorea</taxon>
        <taxon>Rhabditida</taxon>
        <taxon>Spirurina</taxon>
        <taxon>Spiruromorpha</taxon>
        <taxon>Filarioidea</taxon>
        <taxon>Onchocercidae</taxon>
        <taxon>Brugia</taxon>
    </lineage>
</organism>
<dbReference type="Proteomes" id="UP000280834">
    <property type="component" value="Unassembled WGS sequence"/>
</dbReference>
<evidence type="ECO:0000313" key="1">
    <source>
        <dbReference type="EMBL" id="VDO51830.1"/>
    </source>
</evidence>
<keyword evidence="2" id="KW-1185">Reference proteome</keyword>
<name>A0A3P7VU51_9BILA</name>
<dbReference type="EMBL" id="UZAG01021855">
    <property type="protein sequence ID" value="VDO51830.1"/>
    <property type="molecule type" value="Genomic_DNA"/>
</dbReference>
<sequence>MMAELARTKKERILDKTRCDAVLAKEHGQVTKLQKVEKVCLSTPFLNTSFAGTDQNQKYSAREHTT</sequence>
<evidence type="ECO:0000313" key="2">
    <source>
        <dbReference type="Proteomes" id="UP000280834"/>
    </source>
</evidence>
<protein>
    <submittedName>
        <fullName evidence="1">Uncharacterized protein</fullName>
    </submittedName>
</protein>
<dbReference type="AlphaFoldDB" id="A0A3P7VU51"/>
<gene>
    <name evidence="1" type="ORF">BTMF_LOCUS14950</name>
</gene>
<reference evidence="1 2" key="1">
    <citation type="submission" date="2018-11" db="EMBL/GenBank/DDBJ databases">
        <authorList>
            <consortium name="Pathogen Informatics"/>
        </authorList>
    </citation>
    <scope>NUCLEOTIDE SEQUENCE [LARGE SCALE GENOMIC DNA]</scope>
</reference>
<proteinExistence type="predicted"/>
<accession>A0A3P7VU51</accession>